<reference evidence="3" key="1">
    <citation type="submission" date="2021-05" db="EMBL/GenBank/DDBJ databases">
        <title>The genome of the haptophyte Pavlova lutheri (Diacronema luteri, Pavlovales) - a model for lipid biosynthesis in eukaryotic algae.</title>
        <authorList>
            <person name="Hulatt C.J."/>
            <person name="Posewitz M.C."/>
        </authorList>
    </citation>
    <scope>NUCLEOTIDE SEQUENCE</scope>
    <source>
        <strain evidence="3">NIVA-4/92</strain>
    </source>
</reference>
<evidence type="ECO:0000256" key="1">
    <source>
        <dbReference type="SAM" id="MobiDB-lite"/>
    </source>
</evidence>
<dbReference type="Gene3D" id="3.90.245.10">
    <property type="entry name" value="Ribonucleoside hydrolase-like"/>
    <property type="match status" value="1"/>
</dbReference>
<comment type="caution">
    <text evidence="3">The sequence shown here is derived from an EMBL/GenBank/DDBJ whole genome shotgun (WGS) entry which is preliminary data.</text>
</comment>
<dbReference type="Proteomes" id="UP000751190">
    <property type="component" value="Unassembled WGS sequence"/>
</dbReference>
<feature type="compositionally biased region" description="Low complexity" evidence="1">
    <location>
        <begin position="538"/>
        <end position="551"/>
    </location>
</feature>
<feature type="transmembrane region" description="Helical" evidence="2">
    <location>
        <begin position="611"/>
        <end position="633"/>
    </location>
</feature>
<feature type="region of interest" description="Disordered" evidence="1">
    <location>
        <begin position="444"/>
        <end position="484"/>
    </location>
</feature>
<feature type="transmembrane region" description="Helical" evidence="2">
    <location>
        <begin position="717"/>
        <end position="737"/>
    </location>
</feature>
<dbReference type="GO" id="GO:0005737">
    <property type="term" value="C:cytoplasm"/>
    <property type="evidence" value="ECO:0007669"/>
    <property type="project" value="TreeGrafter"/>
</dbReference>
<name>A0A8J6C1N5_DIALT</name>
<feature type="region of interest" description="Disordered" evidence="1">
    <location>
        <begin position="530"/>
        <end position="577"/>
    </location>
</feature>
<feature type="compositionally biased region" description="Gly residues" evidence="1">
    <location>
        <begin position="1075"/>
        <end position="1087"/>
    </location>
</feature>
<organism evidence="3 4">
    <name type="scientific">Diacronema lutheri</name>
    <name type="common">Unicellular marine alga</name>
    <name type="synonym">Monochrysis lutheri</name>
    <dbReference type="NCBI Taxonomy" id="2081491"/>
    <lineage>
        <taxon>Eukaryota</taxon>
        <taxon>Haptista</taxon>
        <taxon>Haptophyta</taxon>
        <taxon>Pavlovophyceae</taxon>
        <taxon>Pavlovales</taxon>
        <taxon>Pavlovaceae</taxon>
        <taxon>Diacronema</taxon>
    </lineage>
</organism>
<accession>A0A8J6C1N5</accession>
<feature type="transmembrane region" description="Helical" evidence="2">
    <location>
        <begin position="690"/>
        <end position="710"/>
    </location>
</feature>
<dbReference type="InterPro" id="IPR036452">
    <property type="entry name" value="Ribo_hydro-like"/>
</dbReference>
<keyword evidence="2" id="KW-0812">Transmembrane</keyword>
<feature type="region of interest" description="Disordered" evidence="1">
    <location>
        <begin position="1"/>
        <end position="60"/>
    </location>
</feature>
<keyword evidence="4" id="KW-1185">Reference proteome</keyword>
<dbReference type="EMBL" id="JAGTXO010000064">
    <property type="protein sequence ID" value="KAG8457719.1"/>
    <property type="molecule type" value="Genomic_DNA"/>
</dbReference>
<keyword evidence="2" id="KW-0472">Membrane</keyword>
<sequence length="1459" mass="147469">MCVAQPAKPADATRDARDGGATRDGLARGERPHSPAARAGGGGGDAAAAGASGTARKRLRAPQAPGALAAALTGLRAVGASSGWRLPAFNVLIVTDVGPDPDDAKALLIAATLHKQRLLTLRAVIANGGHQEVQRARLARGLLDHVSCADVPVGIGSAGKAYVPMPHEYSLAGYDETGTDRLVDGPALFADVLRRVPARSLRVVLISSLRDFADMIAAHGALVVAKVHTVAIQGGLQPSPDGVAGWEPDTSVNNMFDLDAARSVYDFCFSAPLRMTVTSRNAVPMLPMQLARSFADRTACPVMSYLATAQFLGLEGLWQNLCRGKLPPRCSKQWYFKTFCGVPSAEFHARSFDALLGQHTAIVRHLNGFVKPYDVLAFMTVLPQTEHLFTAMDTAHHTHLGTTHLLLLHPEHTVNVNSVLNLLRETYHEVVFATIARARKLGVSHGGAADGASTRARKSSHGAERRSGRSAPGPRARPVPRMGAAKASLRASFKFVGTSEAAAFAVRGRRLTRSSSMELSAALDDADEGGDVAGLGAGSRPPSSAPSPLLGGTAGGSGGDDGGGGDGGGGGGGGSRRGGGGARYHAAVLTGAEIEAMLVEAVSAAQLRQRFAATVALALGLSIGLTTFAGWLADVAFAVWADADAQVADSVAVVAAELYAREGADGDALAARVEAARAAFMDESGAARDGAYALCTLAAILCGCALLATVHASRWRLRCAAGALSAFRLVQFVLMWWRGALPFAPRSGALETLVSGCETIAHGNGGVSIGVGVGVGVGAAAACGHGDARAGAGAHRAASVAFESLLLLALGPLALAVLVLAIATPASSEYGGRARWRPAHRRCFWPPSCAGGARPATIVRWTWRLQCVTGIAAGLQRLQLVARAAWAGLLPLWPARLLALRVTTGALLLVVGALFLLESARNAAGALAARCFVARGTDASIAALLGFGSRRGVYEPDELAAEAARSFRAFVLDAAARRELVRGGLLDTHARFVAPRVSAAGYDGAGEAPAAGGAGGVGGVGDACGAGAGAGGGAGGGGVGGGAAAAGACGGVRTANHDNGRIVPIVIASADASGARGGSVAGGGGDGADADDGGGSRARAEASGAFTQLRLGASGGSLAAPSARPSALAAAAGGGGGGVGSGGGSGSYSGALLASASRALMPLRRGSRSAGSSFCSADGGNGGNGGNGSFCSGDGGSCGRTSLASMTASSSRPPALLEMFAPDTSDVDASQRTHADAYVVHSFDDNAKDRAVALCTWAAAFEARHQRPPTVWLNQLCADMSLSTVQLLAHLPVYQAKCHRLLLLAGPTLPERLWCAMECYVWSAMGGRPEDVEVEIAAKDARSCQDIVAAFDAFHVINAVGTLPAVTDRIQRAVELATVANFNAKVRDFLPPVRQAGLRFGSRVDPLAGESRGDQGAGAGAQMGVGAGAGAGAADGGTPDARAGAAIGKSPGLPSLYAA</sequence>
<feature type="transmembrane region" description="Helical" evidence="2">
    <location>
        <begin position="805"/>
        <end position="827"/>
    </location>
</feature>
<feature type="region of interest" description="Disordered" evidence="1">
    <location>
        <begin position="1428"/>
        <end position="1459"/>
    </location>
</feature>
<feature type="compositionally biased region" description="Gly residues" evidence="1">
    <location>
        <begin position="552"/>
        <end position="577"/>
    </location>
</feature>
<evidence type="ECO:0000313" key="3">
    <source>
        <dbReference type="EMBL" id="KAG8457719.1"/>
    </source>
</evidence>
<proteinExistence type="predicted"/>
<feature type="compositionally biased region" description="Low complexity" evidence="1">
    <location>
        <begin position="1436"/>
        <end position="1446"/>
    </location>
</feature>
<dbReference type="OrthoDB" id="2564527at2759"/>
<gene>
    <name evidence="3" type="ORF">KFE25_013225</name>
</gene>
<protein>
    <recommendedName>
        <fullName evidence="5">Inosine/uridine-preferring nucleoside hydrolase domain-containing protein</fullName>
    </recommendedName>
</protein>
<feature type="region of interest" description="Disordered" evidence="1">
    <location>
        <begin position="1073"/>
        <end position="1100"/>
    </location>
</feature>
<keyword evidence="2" id="KW-1133">Transmembrane helix</keyword>
<dbReference type="PANTHER" id="PTHR16306">
    <property type="entry name" value="TRANSLIN-ASSOCIATED FACTOR X-INTERACTING PROTEIN 1"/>
    <property type="match status" value="1"/>
</dbReference>
<feature type="compositionally biased region" description="Basic and acidic residues" evidence="1">
    <location>
        <begin position="11"/>
        <end position="33"/>
    </location>
</feature>
<evidence type="ECO:0000256" key="2">
    <source>
        <dbReference type="SAM" id="Phobius"/>
    </source>
</evidence>
<dbReference type="GO" id="GO:0016799">
    <property type="term" value="F:hydrolase activity, hydrolyzing N-glycosyl compounds"/>
    <property type="evidence" value="ECO:0007669"/>
    <property type="project" value="InterPro"/>
</dbReference>
<dbReference type="SUPFAM" id="SSF53590">
    <property type="entry name" value="Nucleoside hydrolase"/>
    <property type="match status" value="1"/>
</dbReference>
<evidence type="ECO:0008006" key="5">
    <source>
        <dbReference type="Google" id="ProtNLM"/>
    </source>
</evidence>
<evidence type="ECO:0000313" key="4">
    <source>
        <dbReference type="Proteomes" id="UP000751190"/>
    </source>
</evidence>
<dbReference type="PANTHER" id="PTHR16306:SF0">
    <property type="entry name" value="TRANSLIN-ASSOCIATED FACTOR X-INTERACTING PROTEIN 1"/>
    <property type="match status" value="1"/>
</dbReference>